<reference evidence="1 2" key="1">
    <citation type="submission" date="2015-04" db="EMBL/GenBank/DDBJ databases">
        <authorList>
            <person name="Syromyatnikov M.Y."/>
            <person name="Popov V.N."/>
        </authorList>
    </citation>
    <scope>NUCLEOTIDE SEQUENCE [LARGE SCALE GENOMIC DNA]</scope>
</reference>
<keyword evidence="2" id="KW-1185">Reference proteome</keyword>
<name>A0A1J1ISB2_9DIPT</name>
<proteinExistence type="predicted"/>
<organism evidence="1 2">
    <name type="scientific">Clunio marinus</name>
    <dbReference type="NCBI Taxonomy" id="568069"/>
    <lineage>
        <taxon>Eukaryota</taxon>
        <taxon>Metazoa</taxon>
        <taxon>Ecdysozoa</taxon>
        <taxon>Arthropoda</taxon>
        <taxon>Hexapoda</taxon>
        <taxon>Insecta</taxon>
        <taxon>Pterygota</taxon>
        <taxon>Neoptera</taxon>
        <taxon>Endopterygota</taxon>
        <taxon>Diptera</taxon>
        <taxon>Nematocera</taxon>
        <taxon>Chironomoidea</taxon>
        <taxon>Chironomidae</taxon>
        <taxon>Clunio</taxon>
    </lineage>
</organism>
<sequence>MLHSGLVSVTESEFVKLLHFYIKALKSYHFVTFVSFTQIRKKPFLMNRTNKCMKLHNQIPDQITMKNVTHIKSGMGVSLNFNHLQVHLGKP</sequence>
<gene>
    <name evidence="1" type="ORF">CLUMA_CG014748</name>
</gene>
<protein>
    <submittedName>
        <fullName evidence="1">CLUMA_CG014748, isoform A</fullName>
    </submittedName>
</protein>
<dbReference type="Proteomes" id="UP000183832">
    <property type="component" value="Unassembled WGS sequence"/>
</dbReference>
<evidence type="ECO:0000313" key="1">
    <source>
        <dbReference type="EMBL" id="CRL01417.1"/>
    </source>
</evidence>
<dbReference type="AlphaFoldDB" id="A0A1J1ISB2"/>
<accession>A0A1J1ISB2</accession>
<evidence type="ECO:0000313" key="2">
    <source>
        <dbReference type="Proteomes" id="UP000183832"/>
    </source>
</evidence>
<dbReference type="EMBL" id="CVRI01000055">
    <property type="protein sequence ID" value="CRL01417.1"/>
    <property type="molecule type" value="Genomic_DNA"/>
</dbReference>